<evidence type="ECO:0000256" key="3">
    <source>
        <dbReference type="ARBA" id="ARBA00022989"/>
    </source>
</evidence>
<dbReference type="Pfam" id="PF10328">
    <property type="entry name" value="7TM_GPCR_Srx"/>
    <property type="match status" value="1"/>
</dbReference>
<name>A0AAV4FJD9_9GAST</name>
<keyword evidence="8" id="KW-0675">Receptor</keyword>
<sequence>MTKISPNEQLYVVMVGFIGGVISLLGLVANCLSLPVLLRKEMRVSNSTLCLIMLGVYDLVLLLIDFMTTSLDWSIFGLDPDALFLYKFTMPASVVCDPITMVLITASVYTTVILSLDRCMAVLRPLHWTGTFTRRRIKIALVVVFISALIVDAPVYFQAKLHMVYYPKFNDTLVGGKPTEYYFSWFHQEIYMKQIMPICQIIIPLILIVSSNTAIVAKLVIQKRKSNELQGRGRMFTGIQTPQRLSVSAAVSSLDSTTASTFCGDDNNILNPLSLQNTFHSGKGNISHLDMPHCRRKDMHIENKLTSSGENLSNMETITSKNLVPKTPKYITDFEHSDKLNNGSNTKTTTTDPENNTPANKPVRAKAAKTHSKSHGVDISKLTAQVVAISLITLTSRTLAAANFYIVTEEDVFYVKYCSRACGWTGALNILFVKINSSVNFLFYCFFGGKFRSVFKKTFGCFWHPRNREKSGHARNYPKANMVLRNGNLQ</sequence>
<evidence type="ECO:0000256" key="4">
    <source>
        <dbReference type="ARBA" id="ARBA00023136"/>
    </source>
</evidence>
<dbReference type="PANTHER" id="PTHR46641:SF2">
    <property type="entry name" value="FMRFAMIDE RECEPTOR"/>
    <property type="match status" value="1"/>
</dbReference>
<dbReference type="InterPro" id="IPR019430">
    <property type="entry name" value="7TM_GPCR_serpentine_rcpt_Srx"/>
</dbReference>
<gene>
    <name evidence="8" type="ORF">ElyMa_002135700</name>
</gene>
<feature type="region of interest" description="Disordered" evidence="5">
    <location>
        <begin position="334"/>
        <end position="366"/>
    </location>
</feature>
<keyword evidence="4 6" id="KW-0472">Membrane</keyword>
<feature type="transmembrane region" description="Helical" evidence="6">
    <location>
        <begin position="137"/>
        <end position="157"/>
    </location>
</feature>
<dbReference type="InterPro" id="IPR000276">
    <property type="entry name" value="GPCR_Rhodpsn"/>
</dbReference>
<feature type="transmembrane region" description="Helical" evidence="6">
    <location>
        <begin position="12"/>
        <end position="37"/>
    </location>
</feature>
<evidence type="ECO:0000256" key="5">
    <source>
        <dbReference type="SAM" id="MobiDB-lite"/>
    </source>
</evidence>
<dbReference type="GO" id="GO:0016020">
    <property type="term" value="C:membrane"/>
    <property type="evidence" value="ECO:0007669"/>
    <property type="project" value="UniProtKB-SubCell"/>
</dbReference>
<keyword evidence="2 6" id="KW-0812">Transmembrane</keyword>
<dbReference type="InterPro" id="IPR052954">
    <property type="entry name" value="GPCR-Ligand_Int"/>
</dbReference>
<dbReference type="EMBL" id="BMAT01004447">
    <property type="protein sequence ID" value="GFR73378.1"/>
    <property type="molecule type" value="Genomic_DNA"/>
</dbReference>
<dbReference type="Proteomes" id="UP000762676">
    <property type="component" value="Unassembled WGS sequence"/>
</dbReference>
<evidence type="ECO:0000256" key="1">
    <source>
        <dbReference type="ARBA" id="ARBA00004370"/>
    </source>
</evidence>
<protein>
    <submittedName>
        <fullName evidence="8">FMRFamide receptor</fullName>
    </submittedName>
</protein>
<dbReference type="SUPFAM" id="SSF81321">
    <property type="entry name" value="Family A G protein-coupled receptor-like"/>
    <property type="match status" value="1"/>
</dbReference>
<dbReference type="PANTHER" id="PTHR46641">
    <property type="entry name" value="FMRFAMIDE RECEPTOR-RELATED"/>
    <property type="match status" value="1"/>
</dbReference>
<evidence type="ECO:0000256" key="2">
    <source>
        <dbReference type="ARBA" id="ARBA00022692"/>
    </source>
</evidence>
<dbReference type="AlphaFoldDB" id="A0AAV4FJD9"/>
<keyword evidence="9" id="KW-1185">Reference proteome</keyword>
<evidence type="ECO:0000256" key="6">
    <source>
        <dbReference type="SAM" id="Phobius"/>
    </source>
</evidence>
<evidence type="ECO:0000259" key="7">
    <source>
        <dbReference type="PROSITE" id="PS50262"/>
    </source>
</evidence>
<feature type="transmembrane region" description="Helical" evidence="6">
    <location>
        <begin position="49"/>
        <end position="68"/>
    </location>
</feature>
<dbReference type="PRINTS" id="PR00237">
    <property type="entry name" value="GPCRRHODOPSN"/>
</dbReference>
<feature type="transmembrane region" description="Helical" evidence="6">
    <location>
        <begin position="382"/>
        <end position="406"/>
    </location>
</feature>
<feature type="transmembrane region" description="Helical" evidence="6">
    <location>
        <begin position="201"/>
        <end position="221"/>
    </location>
</feature>
<accession>A0AAV4FJD9</accession>
<evidence type="ECO:0000313" key="9">
    <source>
        <dbReference type="Proteomes" id="UP000762676"/>
    </source>
</evidence>
<dbReference type="Gene3D" id="1.20.1070.10">
    <property type="entry name" value="Rhodopsin 7-helix transmembrane proteins"/>
    <property type="match status" value="2"/>
</dbReference>
<keyword evidence="3 6" id="KW-1133">Transmembrane helix</keyword>
<feature type="transmembrane region" description="Helical" evidence="6">
    <location>
        <begin position="88"/>
        <end position="116"/>
    </location>
</feature>
<dbReference type="GO" id="GO:0004930">
    <property type="term" value="F:G protein-coupled receptor activity"/>
    <property type="evidence" value="ECO:0007669"/>
    <property type="project" value="InterPro"/>
</dbReference>
<dbReference type="InterPro" id="IPR017452">
    <property type="entry name" value="GPCR_Rhodpsn_7TM"/>
</dbReference>
<evidence type="ECO:0000313" key="8">
    <source>
        <dbReference type="EMBL" id="GFR73378.1"/>
    </source>
</evidence>
<dbReference type="PROSITE" id="PS50262">
    <property type="entry name" value="G_PROTEIN_RECEP_F1_2"/>
    <property type="match status" value="1"/>
</dbReference>
<proteinExistence type="predicted"/>
<organism evidence="8 9">
    <name type="scientific">Elysia marginata</name>
    <dbReference type="NCBI Taxonomy" id="1093978"/>
    <lineage>
        <taxon>Eukaryota</taxon>
        <taxon>Metazoa</taxon>
        <taxon>Spiralia</taxon>
        <taxon>Lophotrochozoa</taxon>
        <taxon>Mollusca</taxon>
        <taxon>Gastropoda</taxon>
        <taxon>Heterobranchia</taxon>
        <taxon>Euthyneura</taxon>
        <taxon>Panpulmonata</taxon>
        <taxon>Sacoglossa</taxon>
        <taxon>Placobranchoidea</taxon>
        <taxon>Plakobranchidae</taxon>
        <taxon>Elysia</taxon>
    </lineage>
</organism>
<feature type="compositionally biased region" description="Low complexity" evidence="5">
    <location>
        <begin position="345"/>
        <end position="360"/>
    </location>
</feature>
<comment type="subcellular location">
    <subcellularLocation>
        <location evidence="1">Membrane</location>
    </subcellularLocation>
</comment>
<feature type="domain" description="G-protein coupled receptors family 1 profile" evidence="7">
    <location>
        <begin position="29"/>
        <end position="219"/>
    </location>
</feature>
<reference evidence="8 9" key="1">
    <citation type="journal article" date="2021" name="Elife">
        <title>Chloroplast acquisition without the gene transfer in kleptoplastic sea slugs, Plakobranchus ocellatus.</title>
        <authorList>
            <person name="Maeda T."/>
            <person name="Takahashi S."/>
            <person name="Yoshida T."/>
            <person name="Shimamura S."/>
            <person name="Takaki Y."/>
            <person name="Nagai Y."/>
            <person name="Toyoda A."/>
            <person name="Suzuki Y."/>
            <person name="Arimoto A."/>
            <person name="Ishii H."/>
            <person name="Satoh N."/>
            <person name="Nishiyama T."/>
            <person name="Hasebe M."/>
            <person name="Maruyama T."/>
            <person name="Minagawa J."/>
            <person name="Obokata J."/>
            <person name="Shigenobu S."/>
        </authorList>
    </citation>
    <scope>NUCLEOTIDE SEQUENCE [LARGE SCALE GENOMIC DNA]</scope>
</reference>
<feature type="transmembrane region" description="Helical" evidence="6">
    <location>
        <begin position="426"/>
        <end position="447"/>
    </location>
</feature>
<comment type="caution">
    <text evidence="8">The sequence shown here is derived from an EMBL/GenBank/DDBJ whole genome shotgun (WGS) entry which is preliminary data.</text>
</comment>